<dbReference type="Pfam" id="PF13692">
    <property type="entry name" value="Glyco_trans_1_4"/>
    <property type="match status" value="1"/>
</dbReference>
<keyword evidence="1" id="KW-0808">Transferase</keyword>
<evidence type="ECO:0000313" key="2">
    <source>
        <dbReference type="Proteomes" id="UP000199679"/>
    </source>
</evidence>
<organism evidence="1 2">
    <name type="scientific">Mucilaginibacter mallensis</name>
    <dbReference type="NCBI Taxonomy" id="652787"/>
    <lineage>
        <taxon>Bacteria</taxon>
        <taxon>Pseudomonadati</taxon>
        <taxon>Bacteroidota</taxon>
        <taxon>Sphingobacteriia</taxon>
        <taxon>Sphingobacteriales</taxon>
        <taxon>Sphingobacteriaceae</taxon>
        <taxon>Mucilaginibacter</taxon>
    </lineage>
</organism>
<evidence type="ECO:0000313" key="1">
    <source>
        <dbReference type="EMBL" id="SDS88451.1"/>
    </source>
</evidence>
<dbReference type="GO" id="GO:0016740">
    <property type="term" value="F:transferase activity"/>
    <property type="evidence" value="ECO:0007669"/>
    <property type="project" value="UniProtKB-KW"/>
</dbReference>
<dbReference type="PANTHER" id="PTHR12526">
    <property type="entry name" value="GLYCOSYLTRANSFERASE"/>
    <property type="match status" value="1"/>
</dbReference>
<dbReference type="EMBL" id="LT629740">
    <property type="protein sequence ID" value="SDS88451.1"/>
    <property type="molecule type" value="Genomic_DNA"/>
</dbReference>
<dbReference type="OrthoDB" id="9816564at2"/>
<dbReference type="STRING" id="652787.SAMN05216490_2014"/>
<sequence>MGITDTIKNQDIIIVGQQPWDVEIGSNCKNIALELSKYNRVLYVNSPLDRVTVLKHKSETGVQKRIDIIKKRAEGLIQIQPNLWTYYPDKMIESINWIKVQFIYTSLNKINNKRFANSIKKAVNKLDFKGFILFNDDDIFRCFYLKELLKPQISIYYSRDFLLTVDYWKLHGTKMEPQLITKSNLCVANSVYLANYCKQYNPQSYYIGQGCDIDDFANFKGDVPDELAQIKKPVIGYVGALQSIRLDIELLKYIALQKPEYNIVLVGPEDNEFKASDLHGIKNIHFLGAKPADTMPAYIKGFDVCLNPQIVNQVTIGNYPRKIDEYLAMGKPVVATLTEGMSVFKDHTYLCDSHDDYLMNIEKALNDNSAEVQNNRLSFAAAHTWENSVKELYKAIKSAGYNLHGN</sequence>
<gene>
    <name evidence="1" type="ORF">SAMN05216490_2014</name>
</gene>
<dbReference type="Gene3D" id="3.40.50.2000">
    <property type="entry name" value="Glycogen Phosphorylase B"/>
    <property type="match status" value="1"/>
</dbReference>
<name>A0A1H1VVF3_MUCMA</name>
<dbReference type="PANTHER" id="PTHR12526:SF630">
    <property type="entry name" value="GLYCOSYLTRANSFERASE"/>
    <property type="match status" value="1"/>
</dbReference>
<keyword evidence="2" id="KW-1185">Reference proteome</keyword>
<accession>A0A1H1VVF3</accession>
<reference evidence="1 2" key="1">
    <citation type="submission" date="2016-10" db="EMBL/GenBank/DDBJ databases">
        <authorList>
            <person name="de Groot N.N."/>
        </authorList>
    </citation>
    <scope>NUCLEOTIDE SEQUENCE [LARGE SCALE GENOMIC DNA]</scope>
    <source>
        <strain evidence="1 2">MP1X4</strain>
    </source>
</reference>
<dbReference type="Proteomes" id="UP000199679">
    <property type="component" value="Chromosome I"/>
</dbReference>
<dbReference type="RefSeq" id="WP_091371811.1">
    <property type="nucleotide sequence ID" value="NZ_LT629740.1"/>
</dbReference>
<proteinExistence type="predicted"/>
<dbReference type="SUPFAM" id="SSF53756">
    <property type="entry name" value="UDP-Glycosyltransferase/glycogen phosphorylase"/>
    <property type="match status" value="1"/>
</dbReference>
<dbReference type="AlphaFoldDB" id="A0A1H1VVF3"/>
<protein>
    <submittedName>
        <fullName evidence="1">Glycosyltransferase involved in cell wall bisynthesis</fullName>
    </submittedName>
</protein>